<reference evidence="1" key="1">
    <citation type="submission" date="2018-06" db="EMBL/GenBank/DDBJ databases">
        <authorList>
            <person name="Zhirakovskaya E."/>
        </authorList>
    </citation>
    <scope>NUCLEOTIDE SEQUENCE</scope>
</reference>
<dbReference type="AlphaFoldDB" id="A0A3B1CPH6"/>
<accession>A0A3B1CPH6</accession>
<feature type="non-terminal residue" evidence="1">
    <location>
        <position position="1"/>
    </location>
</feature>
<proteinExistence type="predicted"/>
<evidence type="ECO:0000313" key="1">
    <source>
        <dbReference type="EMBL" id="VAX25888.1"/>
    </source>
</evidence>
<dbReference type="EMBL" id="UOGA01000316">
    <property type="protein sequence ID" value="VAX25888.1"/>
    <property type="molecule type" value="Genomic_DNA"/>
</dbReference>
<sequence>GQVVAPIIGAPWTPCETGQKYRAGLVRDGERQTYISRGLGQTIAPVRLNCPPEVTLITLV</sequence>
<protein>
    <submittedName>
        <fullName evidence="1">Ser/Thr protein phosphatase family protein</fullName>
    </submittedName>
</protein>
<organism evidence="1">
    <name type="scientific">hydrothermal vent metagenome</name>
    <dbReference type="NCBI Taxonomy" id="652676"/>
    <lineage>
        <taxon>unclassified sequences</taxon>
        <taxon>metagenomes</taxon>
        <taxon>ecological metagenomes</taxon>
    </lineage>
</organism>
<name>A0A3B1CPH6_9ZZZZ</name>
<gene>
    <name evidence="1" type="ORF">MNBD_NITROSPINAE04-2407</name>
</gene>